<accession>A0ABV7JRX0</accession>
<keyword evidence="2" id="KW-1185">Reference proteome</keyword>
<evidence type="ECO:0000313" key="2">
    <source>
        <dbReference type="Proteomes" id="UP001595526"/>
    </source>
</evidence>
<protein>
    <recommendedName>
        <fullName evidence="3">30S ribosomal protein S4</fullName>
    </recommendedName>
</protein>
<name>A0ABV7JRX0_9SPHI</name>
<dbReference type="RefSeq" id="WP_379025247.1">
    <property type="nucleotide sequence ID" value="NZ_JBHRTA010000055.1"/>
</dbReference>
<proteinExistence type="predicted"/>
<evidence type="ECO:0000313" key="1">
    <source>
        <dbReference type="EMBL" id="MFC3199529.1"/>
    </source>
</evidence>
<organism evidence="1 2">
    <name type="scientific">Parapedobacter deserti</name>
    <dbReference type="NCBI Taxonomy" id="1912957"/>
    <lineage>
        <taxon>Bacteria</taxon>
        <taxon>Pseudomonadati</taxon>
        <taxon>Bacteroidota</taxon>
        <taxon>Sphingobacteriia</taxon>
        <taxon>Sphingobacteriales</taxon>
        <taxon>Sphingobacteriaceae</taxon>
        <taxon>Parapedobacter</taxon>
    </lineage>
</organism>
<sequence>MASKHSRRVKIQPKYRYLSSGTRRVPELRISGVLLGEQGFDEGS</sequence>
<gene>
    <name evidence="1" type="ORF">ACFOET_18075</name>
</gene>
<dbReference type="EMBL" id="JBHRTA010000055">
    <property type="protein sequence ID" value="MFC3199529.1"/>
    <property type="molecule type" value="Genomic_DNA"/>
</dbReference>
<comment type="caution">
    <text evidence="1">The sequence shown here is derived from an EMBL/GenBank/DDBJ whole genome shotgun (WGS) entry which is preliminary data.</text>
</comment>
<evidence type="ECO:0008006" key="3">
    <source>
        <dbReference type="Google" id="ProtNLM"/>
    </source>
</evidence>
<reference evidence="2" key="1">
    <citation type="journal article" date="2019" name="Int. J. Syst. Evol. Microbiol.">
        <title>The Global Catalogue of Microorganisms (GCM) 10K type strain sequencing project: providing services to taxonomists for standard genome sequencing and annotation.</title>
        <authorList>
            <consortium name="The Broad Institute Genomics Platform"/>
            <consortium name="The Broad Institute Genome Sequencing Center for Infectious Disease"/>
            <person name="Wu L."/>
            <person name="Ma J."/>
        </authorList>
    </citation>
    <scope>NUCLEOTIDE SEQUENCE [LARGE SCALE GENOMIC DNA]</scope>
    <source>
        <strain evidence="2">KCTC 52416</strain>
    </source>
</reference>
<dbReference type="Proteomes" id="UP001595526">
    <property type="component" value="Unassembled WGS sequence"/>
</dbReference>